<dbReference type="EnsemblPlants" id="TuG1812G0500001449.01.T02">
    <property type="protein sequence ID" value="TuG1812G0500001449.01.T02"/>
    <property type="gene ID" value="TuG1812G0500001449.01"/>
</dbReference>
<name>A0A8R7QAN9_TRIUA</name>
<keyword evidence="3" id="KW-1185">Reference proteome</keyword>
<reference evidence="3" key="1">
    <citation type="journal article" date="2013" name="Nature">
        <title>Draft genome of the wheat A-genome progenitor Triticum urartu.</title>
        <authorList>
            <person name="Ling H.Q."/>
            <person name="Zhao S."/>
            <person name="Liu D."/>
            <person name="Wang J."/>
            <person name="Sun H."/>
            <person name="Zhang C."/>
            <person name="Fan H."/>
            <person name="Li D."/>
            <person name="Dong L."/>
            <person name="Tao Y."/>
            <person name="Gao C."/>
            <person name="Wu H."/>
            <person name="Li Y."/>
            <person name="Cui Y."/>
            <person name="Guo X."/>
            <person name="Zheng S."/>
            <person name="Wang B."/>
            <person name="Yu K."/>
            <person name="Liang Q."/>
            <person name="Yang W."/>
            <person name="Lou X."/>
            <person name="Chen J."/>
            <person name="Feng M."/>
            <person name="Jian J."/>
            <person name="Zhang X."/>
            <person name="Luo G."/>
            <person name="Jiang Y."/>
            <person name="Liu J."/>
            <person name="Wang Z."/>
            <person name="Sha Y."/>
            <person name="Zhang B."/>
            <person name="Wu H."/>
            <person name="Tang D."/>
            <person name="Shen Q."/>
            <person name="Xue P."/>
            <person name="Zou S."/>
            <person name="Wang X."/>
            <person name="Liu X."/>
            <person name="Wang F."/>
            <person name="Yang Y."/>
            <person name="An X."/>
            <person name="Dong Z."/>
            <person name="Zhang K."/>
            <person name="Zhang X."/>
            <person name="Luo M.C."/>
            <person name="Dvorak J."/>
            <person name="Tong Y."/>
            <person name="Wang J."/>
            <person name="Yang H."/>
            <person name="Li Z."/>
            <person name="Wang D."/>
            <person name="Zhang A."/>
            <person name="Wang J."/>
        </authorList>
    </citation>
    <scope>NUCLEOTIDE SEQUENCE</scope>
    <source>
        <strain evidence="3">cv. G1812</strain>
    </source>
</reference>
<reference evidence="2" key="3">
    <citation type="submission" date="2022-06" db="UniProtKB">
        <authorList>
            <consortium name="EnsemblPlants"/>
        </authorList>
    </citation>
    <scope>IDENTIFICATION</scope>
</reference>
<feature type="region of interest" description="Disordered" evidence="1">
    <location>
        <begin position="1"/>
        <end position="34"/>
    </location>
</feature>
<reference evidence="2" key="2">
    <citation type="submission" date="2018-03" db="EMBL/GenBank/DDBJ databases">
        <title>The Triticum urartu genome reveals the dynamic nature of wheat genome evolution.</title>
        <authorList>
            <person name="Ling H."/>
            <person name="Ma B."/>
            <person name="Shi X."/>
            <person name="Liu H."/>
            <person name="Dong L."/>
            <person name="Sun H."/>
            <person name="Cao Y."/>
            <person name="Gao Q."/>
            <person name="Zheng S."/>
            <person name="Li Y."/>
            <person name="Yu Y."/>
            <person name="Du H."/>
            <person name="Qi M."/>
            <person name="Li Y."/>
            <person name="Yu H."/>
            <person name="Cui Y."/>
            <person name="Wang N."/>
            <person name="Chen C."/>
            <person name="Wu H."/>
            <person name="Zhao Y."/>
            <person name="Zhang J."/>
            <person name="Li Y."/>
            <person name="Zhou W."/>
            <person name="Zhang B."/>
            <person name="Hu W."/>
            <person name="Eijk M."/>
            <person name="Tang J."/>
            <person name="Witsenboer H."/>
            <person name="Zhao S."/>
            <person name="Li Z."/>
            <person name="Zhang A."/>
            <person name="Wang D."/>
            <person name="Liang C."/>
        </authorList>
    </citation>
    <scope>NUCLEOTIDE SEQUENCE [LARGE SCALE GENOMIC DNA]</scope>
    <source>
        <strain evidence="2">cv. G1812</strain>
    </source>
</reference>
<sequence length="188" mass="21444">MPRKGRCRHVGDTQRRSSAGAQQKPTPNPIRSIDKSRATDWIEGALAWPGRRCHLDSLADVWSCPGRRLESPPSPPRVSSTIGARNLVPTRKIPRDLIDGGITIWRWIIHFCSTNNVVFVWNGQFSISKSAMLYFLSVMIYFSTIQALGEVRKTEPKTNTFTEQWRNMFLRLCQLCLIEQVEAKAVFI</sequence>
<dbReference type="Gramene" id="TuG1812G0500001449.01.T02">
    <property type="protein sequence ID" value="TuG1812G0500001449.01.T02"/>
    <property type="gene ID" value="TuG1812G0500001449.01"/>
</dbReference>
<dbReference type="AlphaFoldDB" id="A0A8R7QAN9"/>
<dbReference type="Proteomes" id="UP000015106">
    <property type="component" value="Chromosome 5"/>
</dbReference>
<evidence type="ECO:0000313" key="2">
    <source>
        <dbReference type="EnsemblPlants" id="TuG1812G0500001449.01.T02"/>
    </source>
</evidence>
<evidence type="ECO:0000313" key="3">
    <source>
        <dbReference type="Proteomes" id="UP000015106"/>
    </source>
</evidence>
<accession>A0A8R7QAN9</accession>
<evidence type="ECO:0000256" key="1">
    <source>
        <dbReference type="SAM" id="MobiDB-lite"/>
    </source>
</evidence>
<feature type="compositionally biased region" description="Polar residues" evidence="1">
    <location>
        <begin position="16"/>
        <end position="25"/>
    </location>
</feature>
<protein>
    <submittedName>
        <fullName evidence="2">Uncharacterized protein</fullName>
    </submittedName>
</protein>
<proteinExistence type="predicted"/>
<organism evidence="2 3">
    <name type="scientific">Triticum urartu</name>
    <name type="common">Red wild einkorn</name>
    <name type="synonym">Crithodium urartu</name>
    <dbReference type="NCBI Taxonomy" id="4572"/>
    <lineage>
        <taxon>Eukaryota</taxon>
        <taxon>Viridiplantae</taxon>
        <taxon>Streptophyta</taxon>
        <taxon>Embryophyta</taxon>
        <taxon>Tracheophyta</taxon>
        <taxon>Spermatophyta</taxon>
        <taxon>Magnoliopsida</taxon>
        <taxon>Liliopsida</taxon>
        <taxon>Poales</taxon>
        <taxon>Poaceae</taxon>
        <taxon>BOP clade</taxon>
        <taxon>Pooideae</taxon>
        <taxon>Triticodae</taxon>
        <taxon>Triticeae</taxon>
        <taxon>Triticinae</taxon>
        <taxon>Triticum</taxon>
    </lineage>
</organism>